<keyword evidence="6" id="KW-1185">Reference proteome</keyword>
<feature type="region of interest" description="Disordered" evidence="3">
    <location>
        <begin position="59"/>
        <end position="111"/>
    </location>
</feature>
<sequence length="233" mass="26809">MMEVSKEKEASIARKRRRTEINGVTNSIDNNHTLLCIGFLNFFSVFNLVILWQTSTQQEQTEEKAVTTPEACEEEEKSQTAPLRQKSTKQEQEKTKAVTSPQVCEQKEKSQTSDSKTKKRYILFLGNLPFTVKEEDVKSHFRCTGKDTIKQVRMLTKKTGESKGCAFLEFNNKFSYWKALNLHHSIIAGRKINVEVTCGGGGNGEQRQKRLRERKSKFRKGRKKNIKKVKEPC</sequence>
<evidence type="ECO:0000256" key="3">
    <source>
        <dbReference type="SAM" id="MobiDB-lite"/>
    </source>
</evidence>
<evidence type="ECO:0000256" key="1">
    <source>
        <dbReference type="ARBA" id="ARBA00022884"/>
    </source>
</evidence>
<dbReference type="InterPro" id="IPR012677">
    <property type="entry name" value="Nucleotide-bd_a/b_plait_sf"/>
</dbReference>
<accession>A0AAD9QZC7</accession>
<reference evidence="5" key="1">
    <citation type="journal article" date="2023" name="G3 (Bethesda)">
        <title>Whole genome assembly and annotation of the endangered Caribbean coral Acropora cervicornis.</title>
        <authorList>
            <person name="Selwyn J.D."/>
            <person name="Vollmer S.V."/>
        </authorList>
    </citation>
    <scope>NUCLEOTIDE SEQUENCE</scope>
    <source>
        <strain evidence="5">K2</strain>
    </source>
</reference>
<dbReference type="EMBL" id="JARQWQ010000008">
    <property type="protein sequence ID" value="KAK2570180.1"/>
    <property type="molecule type" value="Genomic_DNA"/>
</dbReference>
<proteinExistence type="predicted"/>
<evidence type="ECO:0000313" key="6">
    <source>
        <dbReference type="Proteomes" id="UP001249851"/>
    </source>
</evidence>
<reference evidence="5" key="2">
    <citation type="journal article" date="2023" name="Science">
        <title>Genomic signatures of disease resistance in endangered staghorn corals.</title>
        <authorList>
            <person name="Vollmer S.V."/>
            <person name="Selwyn J.D."/>
            <person name="Despard B.A."/>
            <person name="Roesel C.L."/>
        </authorList>
    </citation>
    <scope>NUCLEOTIDE SEQUENCE</scope>
    <source>
        <strain evidence="5">K2</strain>
    </source>
</reference>
<feature type="region of interest" description="Disordered" evidence="3">
    <location>
        <begin position="202"/>
        <end position="233"/>
    </location>
</feature>
<dbReference type="GO" id="GO:0005730">
    <property type="term" value="C:nucleolus"/>
    <property type="evidence" value="ECO:0007669"/>
    <property type="project" value="TreeGrafter"/>
</dbReference>
<dbReference type="InterPro" id="IPR000504">
    <property type="entry name" value="RRM_dom"/>
</dbReference>
<dbReference type="CDD" id="cd12400">
    <property type="entry name" value="RRM_Nop6"/>
    <property type="match status" value="1"/>
</dbReference>
<feature type="compositionally biased region" description="Basic residues" evidence="3">
    <location>
        <begin position="209"/>
        <end position="227"/>
    </location>
</feature>
<gene>
    <name evidence="5" type="ORF">P5673_004948</name>
</gene>
<dbReference type="PANTHER" id="PTHR23236:SF51">
    <property type="entry name" value="NUCLEOLAR PROTEIN 6"/>
    <property type="match status" value="1"/>
</dbReference>
<comment type="caution">
    <text evidence="5">The sequence shown here is derived from an EMBL/GenBank/DDBJ whole genome shotgun (WGS) entry which is preliminary data.</text>
</comment>
<dbReference type="InterPro" id="IPR035979">
    <property type="entry name" value="RBD_domain_sf"/>
</dbReference>
<keyword evidence="1 2" id="KW-0694">RNA-binding</keyword>
<dbReference type="GO" id="GO:0019843">
    <property type="term" value="F:rRNA binding"/>
    <property type="evidence" value="ECO:0007669"/>
    <property type="project" value="TreeGrafter"/>
</dbReference>
<protein>
    <submittedName>
        <fullName evidence="5">RNA-binding protein</fullName>
    </submittedName>
</protein>
<organism evidence="5 6">
    <name type="scientific">Acropora cervicornis</name>
    <name type="common">Staghorn coral</name>
    <dbReference type="NCBI Taxonomy" id="6130"/>
    <lineage>
        <taxon>Eukaryota</taxon>
        <taxon>Metazoa</taxon>
        <taxon>Cnidaria</taxon>
        <taxon>Anthozoa</taxon>
        <taxon>Hexacorallia</taxon>
        <taxon>Scleractinia</taxon>
        <taxon>Astrocoeniina</taxon>
        <taxon>Acroporidae</taxon>
        <taxon>Acropora</taxon>
    </lineage>
</organism>
<dbReference type="Proteomes" id="UP001249851">
    <property type="component" value="Unassembled WGS sequence"/>
</dbReference>
<evidence type="ECO:0000313" key="5">
    <source>
        <dbReference type="EMBL" id="KAK2570180.1"/>
    </source>
</evidence>
<dbReference type="SUPFAM" id="SSF54928">
    <property type="entry name" value="RNA-binding domain, RBD"/>
    <property type="match status" value="1"/>
</dbReference>
<dbReference type="GO" id="GO:0042274">
    <property type="term" value="P:ribosomal small subunit biogenesis"/>
    <property type="evidence" value="ECO:0007669"/>
    <property type="project" value="TreeGrafter"/>
</dbReference>
<dbReference type="PROSITE" id="PS50102">
    <property type="entry name" value="RRM"/>
    <property type="match status" value="1"/>
</dbReference>
<dbReference type="PANTHER" id="PTHR23236">
    <property type="entry name" value="EUKARYOTIC TRANSLATION INITIATION FACTOR 4B/4H"/>
    <property type="match status" value="1"/>
</dbReference>
<evidence type="ECO:0000259" key="4">
    <source>
        <dbReference type="PROSITE" id="PS50102"/>
    </source>
</evidence>
<dbReference type="AlphaFoldDB" id="A0AAD9QZC7"/>
<dbReference type="SMART" id="SM00360">
    <property type="entry name" value="RRM"/>
    <property type="match status" value="1"/>
</dbReference>
<feature type="domain" description="RRM" evidence="4">
    <location>
        <begin position="121"/>
        <end position="199"/>
    </location>
</feature>
<dbReference type="Gene3D" id="3.30.70.330">
    <property type="match status" value="1"/>
</dbReference>
<dbReference type="Pfam" id="PF00076">
    <property type="entry name" value="RRM_1"/>
    <property type="match status" value="1"/>
</dbReference>
<name>A0AAD9QZC7_ACRCE</name>
<dbReference type="InterPro" id="IPR034228">
    <property type="entry name" value="Nop6_RRM"/>
</dbReference>
<evidence type="ECO:0000256" key="2">
    <source>
        <dbReference type="PROSITE-ProRule" id="PRU00176"/>
    </source>
</evidence>